<dbReference type="EMBL" id="JAAGME010000892">
    <property type="protein sequence ID" value="NEB69527.1"/>
    <property type="molecule type" value="Genomic_DNA"/>
</dbReference>
<name>A0A6N9VAJ8_STRMI</name>
<evidence type="ECO:0000313" key="3">
    <source>
        <dbReference type="Proteomes" id="UP000471648"/>
    </source>
</evidence>
<dbReference type="EMBL" id="CP054926">
    <property type="protein sequence ID" value="QKW41354.1"/>
    <property type="molecule type" value="Genomic_DNA"/>
</dbReference>
<evidence type="ECO:0000313" key="1">
    <source>
        <dbReference type="EMBL" id="NEB69527.1"/>
    </source>
</evidence>
<dbReference type="RefSeq" id="WP_031126738.1">
    <property type="nucleotide sequence ID" value="NZ_CP054926.1"/>
</dbReference>
<dbReference type="Proteomes" id="UP000471648">
    <property type="component" value="Unassembled WGS sequence"/>
</dbReference>
<gene>
    <name evidence="1" type="ORF">G3I39_21095</name>
    <name evidence="2" type="ORF">HUT09_01605</name>
</gene>
<reference evidence="2 4" key="2">
    <citation type="submission" date="2020-06" db="EMBL/GenBank/DDBJ databases">
        <title>Genome mining for natural products.</title>
        <authorList>
            <person name="Zhang B."/>
            <person name="Shi J."/>
            <person name="Ge H."/>
        </authorList>
    </citation>
    <scope>NUCLEOTIDE SEQUENCE [LARGE SCALE GENOMIC DNA]</scope>
    <source>
        <strain evidence="2 4">NA06532</strain>
    </source>
</reference>
<organism evidence="1 3">
    <name type="scientific">Streptomyces microflavus</name>
    <name type="common">Streptomyces lipmanii</name>
    <dbReference type="NCBI Taxonomy" id="1919"/>
    <lineage>
        <taxon>Bacteria</taxon>
        <taxon>Bacillati</taxon>
        <taxon>Actinomycetota</taxon>
        <taxon>Actinomycetes</taxon>
        <taxon>Kitasatosporales</taxon>
        <taxon>Streptomycetaceae</taxon>
        <taxon>Streptomyces</taxon>
    </lineage>
</organism>
<evidence type="ECO:0000313" key="4">
    <source>
        <dbReference type="Proteomes" id="UP000509345"/>
    </source>
</evidence>
<dbReference type="AlphaFoldDB" id="A0A6N9VAJ8"/>
<dbReference type="GeneID" id="87629883"/>
<protein>
    <submittedName>
        <fullName evidence="1">Uncharacterized protein</fullName>
    </submittedName>
</protein>
<evidence type="ECO:0000313" key="2">
    <source>
        <dbReference type="EMBL" id="QKW41354.1"/>
    </source>
</evidence>
<proteinExistence type="predicted"/>
<dbReference type="Proteomes" id="UP000509345">
    <property type="component" value="Chromosome"/>
</dbReference>
<accession>A0A6N9VAJ8</accession>
<sequence>MTPHSLAFYVDVVTTGTMLGVGPADSPDRVTEVLGPDFAENTFGSRSMCRDYGLAEFHWDRAFADRPWSGSHFTLQVHRLAYRDRTLVNDELRARYGRFTPRLRFEKLQGLLTRRGVPLLEVPESPGNAPYFRTFWQPGSHAAVSVIGTYGEYSTPDNLRVGDVYSIRAPMAAAEVEWRRKRVAG</sequence>
<reference evidence="1 3" key="1">
    <citation type="submission" date="2020-01" db="EMBL/GenBank/DDBJ databases">
        <title>Insect and environment-associated Actinomycetes.</title>
        <authorList>
            <person name="Currrie C."/>
            <person name="Chevrette M."/>
            <person name="Carlson C."/>
            <person name="Stubbendieck R."/>
            <person name="Wendt-Pienkowski E."/>
        </authorList>
    </citation>
    <scope>NUCLEOTIDE SEQUENCE [LARGE SCALE GENOMIC DNA]</scope>
    <source>
        <strain evidence="1 3">SID14438</strain>
    </source>
</reference>